<comment type="caution">
    <text evidence="2">The sequence shown here is derived from an EMBL/GenBank/DDBJ whole genome shotgun (WGS) entry which is preliminary data.</text>
</comment>
<organism evidence="2 3">
    <name type="scientific">Dreissena polymorpha</name>
    <name type="common">Zebra mussel</name>
    <name type="synonym">Mytilus polymorpha</name>
    <dbReference type="NCBI Taxonomy" id="45954"/>
    <lineage>
        <taxon>Eukaryota</taxon>
        <taxon>Metazoa</taxon>
        <taxon>Spiralia</taxon>
        <taxon>Lophotrochozoa</taxon>
        <taxon>Mollusca</taxon>
        <taxon>Bivalvia</taxon>
        <taxon>Autobranchia</taxon>
        <taxon>Heteroconchia</taxon>
        <taxon>Euheterodonta</taxon>
        <taxon>Imparidentia</taxon>
        <taxon>Neoheterodontei</taxon>
        <taxon>Myida</taxon>
        <taxon>Dreissenoidea</taxon>
        <taxon>Dreissenidae</taxon>
        <taxon>Dreissena</taxon>
    </lineage>
</organism>
<sequence length="123" mass="14018">MSGDWGKRFEKPRERGNPQRKHEIEKQLGFLRCVFVKQEGTNVKTIKSKTDINNNSPPVSNQEGTATESAARRSLNSRTFATISSSIKLADIHRQVRYKKCYVESGSFVGIAYRLHTSILQFQ</sequence>
<accession>A0A9D4LVY5</accession>
<dbReference type="Proteomes" id="UP000828390">
    <property type="component" value="Unassembled WGS sequence"/>
</dbReference>
<evidence type="ECO:0000256" key="1">
    <source>
        <dbReference type="SAM" id="MobiDB-lite"/>
    </source>
</evidence>
<reference evidence="2" key="2">
    <citation type="submission" date="2020-11" db="EMBL/GenBank/DDBJ databases">
        <authorList>
            <person name="McCartney M.A."/>
            <person name="Auch B."/>
            <person name="Kono T."/>
            <person name="Mallez S."/>
            <person name="Becker A."/>
            <person name="Gohl D.M."/>
            <person name="Silverstein K.A.T."/>
            <person name="Koren S."/>
            <person name="Bechman K.B."/>
            <person name="Herman A."/>
            <person name="Abrahante J.E."/>
            <person name="Garbe J."/>
        </authorList>
    </citation>
    <scope>NUCLEOTIDE SEQUENCE</scope>
    <source>
        <strain evidence="2">Duluth1</strain>
        <tissue evidence="2">Whole animal</tissue>
    </source>
</reference>
<dbReference type="EMBL" id="JAIWYP010000002">
    <property type="protein sequence ID" value="KAH3864829.1"/>
    <property type="molecule type" value="Genomic_DNA"/>
</dbReference>
<protein>
    <submittedName>
        <fullName evidence="2">Uncharacterized protein</fullName>
    </submittedName>
</protein>
<proteinExistence type="predicted"/>
<evidence type="ECO:0000313" key="3">
    <source>
        <dbReference type="Proteomes" id="UP000828390"/>
    </source>
</evidence>
<feature type="region of interest" description="Disordered" evidence="1">
    <location>
        <begin position="1"/>
        <end position="23"/>
    </location>
</feature>
<name>A0A9D4LVY5_DREPO</name>
<feature type="region of interest" description="Disordered" evidence="1">
    <location>
        <begin position="47"/>
        <end position="74"/>
    </location>
</feature>
<gene>
    <name evidence="2" type="ORF">DPMN_027857</name>
</gene>
<evidence type="ECO:0000313" key="2">
    <source>
        <dbReference type="EMBL" id="KAH3864829.1"/>
    </source>
</evidence>
<dbReference type="AlphaFoldDB" id="A0A9D4LVY5"/>
<keyword evidence="3" id="KW-1185">Reference proteome</keyword>
<reference evidence="2" key="1">
    <citation type="journal article" date="2019" name="bioRxiv">
        <title>The Genome of the Zebra Mussel, Dreissena polymorpha: A Resource for Invasive Species Research.</title>
        <authorList>
            <person name="McCartney M.A."/>
            <person name="Auch B."/>
            <person name="Kono T."/>
            <person name="Mallez S."/>
            <person name="Zhang Y."/>
            <person name="Obille A."/>
            <person name="Becker A."/>
            <person name="Abrahante J.E."/>
            <person name="Garbe J."/>
            <person name="Badalamenti J.P."/>
            <person name="Herman A."/>
            <person name="Mangelson H."/>
            <person name="Liachko I."/>
            <person name="Sullivan S."/>
            <person name="Sone E.D."/>
            <person name="Koren S."/>
            <person name="Silverstein K.A.T."/>
            <person name="Beckman K.B."/>
            <person name="Gohl D.M."/>
        </authorList>
    </citation>
    <scope>NUCLEOTIDE SEQUENCE</scope>
    <source>
        <strain evidence="2">Duluth1</strain>
        <tissue evidence="2">Whole animal</tissue>
    </source>
</reference>